<evidence type="ECO:0000313" key="1">
    <source>
        <dbReference type="EMBL" id="MFD2310658.1"/>
    </source>
</evidence>
<evidence type="ECO:0000313" key="2">
    <source>
        <dbReference type="Proteomes" id="UP001597425"/>
    </source>
</evidence>
<name>A0ABW5EAP7_9GAMM</name>
<dbReference type="RefSeq" id="WP_265720741.1">
    <property type="nucleotide sequence ID" value="NZ_JAPIVK010000005.1"/>
</dbReference>
<gene>
    <name evidence="1" type="ORF">ACFSKX_09545</name>
</gene>
<sequence>MGSLIFGSIKIDAQPVDVKIQTSKAGVPRPIIFGTVRPVKGNIIATTEPKIVEWTERKSGGLFGPDIKIQHREIYRTYAIRICEGPVTRVERIWRNNELIYVHDPEVYINDVYVVAHGLPQELAEIYTATLETNDLTFLQRASLYLGDFDQQPSPVMQEAFSAENVHAYRGTCYMVMENENLTSTSGAIPQWQFEVTRCPETPMPSAPKARP</sequence>
<reference evidence="2" key="1">
    <citation type="journal article" date="2019" name="Int. J. Syst. Evol. Microbiol.">
        <title>The Global Catalogue of Microorganisms (GCM) 10K type strain sequencing project: providing services to taxonomists for standard genome sequencing and annotation.</title>
        <authorList>
            <consortium name="The Broad Institute Genomics Platform"/>
            <consortium name="The Broad Institute Genome Sequencing Center for Infectious Disease"/>
            <person name="Wu L."/>
            <person name="Ma J."/>
        </authorList>
    </citation>
    <scope>NUCLEOTIDE SEQUENCE [LARGE SCALE GENOMIC DNA]</scope>
    <source>
        <strain evidence="2">KCTC 12848</strain>
    </source>
</reference>
<proteinExistence type="predicted"/>
<dbReference type="Proteomes" id="UP001597425">
    <property type="component" value="Unassembled WGS sequence"/>
</dbReference>
<organism evidence="1 2">
    <name type="scientific">Microbulbifer halophilus</name>
    <dbReference type="NCBI Taxonomy" id="453963"/>
    <lineage>
        <taxon>Bacteria</taxon>
        <taxon>Pseudomonadati</taxon>
        <taxon>Pseudomonadota</taxon>
        <taxon>Gammaproteobacteria</taxon>
        <taxon>Cellvibrionales</taxon>
        <taxon>Microbulbiferaceae</taxon>
        <taxon>Microbulbifer</taxon>
    </lineage>
</organism>
<comment type="caution">
    <text evidence="1">The sequence shown here is derived from an EMBL/GenBank/DDBJ whole genome shotgun (WGS) entry which is preliminary data.</text>
</comment>
<accession>A0ABW5EAP7</accession>
<protein>
    <submittedName>
        <fullName evidence="1">Uncharacterized protein</fullName>
    </submittedName>
</protein>
<keyword evidence="2" id="KW-1185">Reference proteome</keyword>
<dbReference type="EMBL" id="JBHUJD010000010">
    <property type="protein sequence ID" value="MFD2310658.1"/>
    <property type="molecule type" value="Genomic_DNA"/>
</dbReference>